<dbReference type="PROSITE" id="PS01094">
    <property type="entry name" value="UPF0076"/>
    <property type="match status" value="1"/>
</dbReference>
<dbReference type="Proteomes" id="UP000199524">
    <property type="component" value="Chromosome I"/>
</dbReference>
<name>A0A1H1XR48_9PSED</name>
<sequence>MKPSKKSLSGVAIMSVFIALLNQANANVPAPAVAEELPFSGAVRVGNTLYGAGQIGSDGNDRLVPGGIVPETRQALSNIKAVIEGNGFSLKDVVKCTVFLADISEFSSFNEVYRNFFSKPYPARSTVAVAGLVANARVEIECIAAKRDT</sequence>
<dbReference type="PANTHER" id="PTHR11803:SF39">
    <property type="entry name" value="2-IMINOBUTANOATE_2-IMINOPROPANOATE DEAMINASE"/>
    <property type="match status" value="1"/>
</dbReference>
<dbReference type="NCBIfam" id="TIGR00004">
    <property type="entry name" value="Rid family detoxifying hydrolase"/>
    <property type="match status" value="1"/>
</dbReference>
<protein>
    <submittedName>
        <fullName evidence="3">2-iminobutanoate/2-iminopropanoate deaminase</fullName>
    </submittedName>
</protein>
<evidence type="ECO:0000313" key="4">
    <source>
        <dbReference type="Proteomes" id="UP000199524"/>
    </source>
</evidence>
<dbReference type="GeneID" id="300208944"/>
<dbReference type="InterPro" id="IPR019897">
    <property type="entry name" value="RidA_CS"/>
</dbReference>
<dbReference type="GO" id="GO:0005829">
    <property type="term" value="C:cytosol"/>
    <property type="evidence" value="ECO:0007669"/>
    <property type="project" value="TreeGrafter"/>
</dbReference>
<evidence type="ECO:0000256" key="1">
    <source>
        <dbReference type="ARBA" id="ARBA00010552"/>
    </source>
</evidence>
<dbReference type="AlphaFoldDB" id="A0A1H1XR48"/>
<feature type="signal peptide" evidence="2">
    <location>
        <begin position="1"/>
        <end position="26"/>
    </location>
</feature>
<organism evidence="3 4">
    <name type="scientific">Pseudomonas asplenii</name>
    <dbReference type="NCBI Taxonomy" id="53407"/>
    <lineage>
        <taxon>Bacteria</taxon>
        <taxon>Pseudomonadati</taxon>
        <taxon>Pseudomonadota</taxon>
        <taxon>Gammaproteobacteria</taxon>
        <taxon>Pseudomonadales</taxon>
        <taxon>Pseudomonadaceae</taxon>
        <taxon>Pseudomonas</taxon>
    </lineage>
</organism>
<dbReference type="Pfam" id="PF01042">
    <property type="entry name" value="Ribonuc_L-PSP"/>
    <property type="match status" value="1"/>
</dbReference>
<comment type="similarity">
    <text evidence="1">Belongs to the RutC family.</text>
</comment>
<dbReference type="InterPro" id="IPR035959">
    <property type="entry name" value="RutC-like_sf"/>
</dbReference>
<dbReference type="FunFam" id="3.30.1330.40:FF:000001">
    <property type="entry name" value="L-PSP family endoribonuclease"/>
    <property type="match status" value="1"/>
</dbReference>
<dbReference type="PANTHER" id="PTHR11803">
    <property type="entry name" value="2-IMINOBUTANOATE/2-IMINOPROPANOATE DEAMINASE RIDA"/>
    <property type="match status" value="1"/>
</dbReference>
<feature type="chain" id="PRO_5009265811" evidence="2">
    <location>
        <begin position="27"/>
        <end position="149"/>
    </location>
</feature>
<dbReference type="RefSeq" id="WP_197678400.1">
    <property type="nucleotide sequence ID" value="NZ_LT629777.1"/>
</dbReference>
<dbReference type="InterPro" id="IPR006056">
    <property type="entry name" value="RidA"/>
</dbReference>
<dbReference type="EMBL" id="LT629777">
    <property type="protein sequence ID" value="SDT11718.1"/>
    <property type="molecule type" value="Genomic_DNA"/>
</dbReference>
<dbReference type="SUPFAM" id="SSF55298">
    <property type="entry name" value="YjgF-like"/>
    <property type="match status" value="1"/>
</dbReference>
<accession>A0A1H1XR48</accession>
<dbReference type="CDD" id="cd00448">
    <property type="entry name" value="YjgF_YER057c_UK114_family"/>
    <property type="match status" value="1"/>
</dbReference>
<gene>
    <name evidence="3" type="ORF">SAMN05216598_4030</name>
</gene>
<evidence type="ECO:0000256" key="2">
    <source>
        <dbReference type="SAM" id="SignalP"/>
    </source>
</evidence>
<evidence type="ECO:0000313" key="3">
    <source>
        <dbReference type="EMBL" id="SDT11718.1"/>
    </source>
</evidence>
<dbReference type="Gene3D" id="3.30.1330.40">
    <property type="entry name" value="RutC-like"/>
    <property type="match status" value="1"/>
</dbReference>
<reference evidence="4" key="1">
    <citation type="submission" date="2016-10" db="EMBL/GenBank/DDBJ databases">
        <authorList>
            <person name="Varghese N."/>
            <person name="Submissions S."/>
        </authorList>
    </citation>
    <scope>NUCLEOTIDE SEQUENCE [LARGE SCALE GENOMIC DNA]</scope>
    <source>
        <strain evidence="4">ATCC 23835</strain>
    </source>
</reference>
<dbReference type="GO" id="GO:0019239">
    <property type="term" value="F:deaminase activity"/>
    <property type="evidence" value="ECO:0007669"/>
    <property type="project" value="TreeGrafter"/>
</dbReference>
<keyword evidence="4" id="KW-1185">Reference proteome</keyword>
<keyword evidence="2" id="KW-0732">Signal</keyword>
<proteinExistence type="inferred from homology"/>
<dbReference type="InterPro" id="IPR006175">
    <property type="entry name" value="YjgF/YER057c/UK114"/>
</dbReference>